<dbReference type="HAMAP" id="MF_00791">
    <property type="entry name" value="ApaG"/>
    <property type="match status" value="1"/>
</dbReference>
<keyword evidence="5" id="KW-1185">Reference proteome</keyword>
<dbReference type="Pfam" id="PF04379">
    <property type="entry name" value="DUF525"/>
    <property type="match status" value="1"/>
</dbReference>
<dbReference type="InterPro" id="IPR007474">
    <property type="entry name" value="ApaG_domain"/>
</dbReference>
<dbReference type="AlphaFoldDB" id="A0A2S0VRP6"/>
<protein>
    <recommendedName>
        <fullName evidence="1 2">Protein ApaG</fullName>
    </recommendedName>
</protein>
<dbReference type="PANTHER" id="PTHR47191">
    <property type="entry name" value="OS05G0170800 PROTEIN"/>
    <property type="match status" value="1"/>
</dbReference>
<dbReference type="RefSeq" id="WP_108602947.1">
    <property type="nucleotide sequence ID" value="NZ_CP026604.1"/>
</dbReference>
<sequence length="126" mass="13873">MTNPINNIQVEAVSRFVPDQSQPDADRYVFAYTITITNKGQQSAKLINRYWLITDSNGKKNEVSGSGVIGQQPKLLPGESFEYTSGSVVETPVATMQGYYEMVGNDGVPFKAPIDVFRLAIPNILN</sequence>
<organism evidence="4 5">
    <name type="scientific">Saccharobesus litoralis</name>
    <dbReference type="NCBI Taxonomy" id="2172099"/>
    <lineage>
        <taxon>Bacteria</taxon>
        <taxon>Pseudomonadati</taxon>
        <taxon>Pseudomonadota</taxon>
        <taxon>Gammaproteobacteria</taxon>
        <taxon>Alteromonadales</taxon>
        <taxon>Alteromonadaceae</taxon>
        <taxon>Saccharobesus</taxon>
    </lineage>
</organism>
<proteinExistence type="inferred from homology"/>
<dbReference type="KEGG" id="cate:C2869_10795"/>
<dbReference type="InterPro" id="IPR023065">
    <property type="entry name" value="Uncharacterised_ApaG"/>
</dbReference>
<dbReference type="SUPFAM" id="SSF110069">
    <property type="entry name" value="ApaG-like"/>
    <property type="match status" value="1"/>
</dbReference>
<dbReference type="InterPro" id="IPR036767">
    <property type="entry name" value="ApaG_sf"/>
</dbReference>
<evidence type="ECO:0000256" key="1">
    <source>
        <dbReference type="ARBA" id="ARBA00017693"/>
    </source>
</evidence>
<feature type="domain" description="ApaG" evidence="3">
    <location>
        <begin position="2"/>
        <end position="126"/>
    </location>
</feature>
<dbReference type="InterPro" id="IPR050718">
    <property type="entry name" value="ApaG-like"/>
</dbReference>
<dbReference type="PROSITE" id="PS51087">
    <property type="entry name" value="APAG"/>
    <property type="match status" value="1"/>
</dbReference>
<name>A0A2S0VRP6_9ALTE</name>
<dbReference type="Gene3D" id="2.60.40.1470">
    <property type="entry name" value="ApaG domain"/>
    <property type="match status" value="1"/>
</dbReference>
<accession>A0A2S0VRP6</accession>
<dbReference type="Proteomes" id="UP000244441">
    <property type="component" value="Chromosome"/>
</dbReference>
<dbReference type="PANTHER" id="PTHR47191:SF2">
    <property type="entry name" value="OS05G0170800 PROTEIN"/>
    <property type="match status" value="1"/>
</dbReference>
<dbReference type="NCBIfam" id="NF003967">
    <property type="entry name" value="PRK05461.1"/>
    <property type="match status" value="1"/>
</dbReference>
<dbReference type="EMBL" id="CP026604">
    <property type="protein sequence ID" value="AWB66891.1"/>
    <property type="molecule type" value="Genomic_DNA"/>
</dbReference>
<evidence type="ECO:0000259" key="3">
    <source>
        <dbReference type="PROSITE" id="PS51087"/>
    </source>
</evidence>
<gene>
    <name evidence="2" type="primary">apaG</name>
    <name evidence="4" type="ORF">C2869_10795</name>
</gene>
<reference evidence="4 5" key="1">
    <citation type="submission" date="2018-01" db="EMBL/GenBank/DDBJ databases">
        <title>Genome sequence of a Cantenovulum-like bacteria.</title>
        <authorList>
            <person name="Tan W.R."/>
            <person name="Lau N.-S."/>
            <person name="Go F."/>
            <person name="Amirul A.-A.A."/>
        </authorList>
    </citation>
    <scope>NUCLEOTIDE SEQUENCE [LARGE SCALE GENOMIC DNA]</scope>
    <source>
        <strain evidence="4 5">CCB-QB4</strain>
    </source>
</reference>
<evidence type="ECO:0000313" key="5">
    <source>
        <dbReference type="Proteomes" id="UP000244441"/>
    </source>
</evidence>
<evidence type="ECO:0000256" key="2">
    <source>
        <dbReference type="HAMAP-Rule" id="MF_00791"/>
    </source>
</evidence>
<dbReference type="OrthoDB" id="9795226at2"/>
<evidence type="ECO:0000313" key="4">
    <source>
        <dbReference type="EMBL" id="AWB66891.1"/>
    </source>
</evidence>